<evidence type="ECO:0000313" key="2">
    <source>
        <dbReference type="Proteomes" id="UP000271098"/>
    </source>
</evidence>
<accession>A0A183DIG3</accession>
<keyword evidence="2" id="KW-1185">Reference proteome</keyword>
<dbReference type="Proteomes" id="UP000271098">
    <property type="component" value="Unassembled WGS sequence"/>
</dbReference>
<reference evidence="1 2" key="2">
    <citation type="submission" date="2018-11" db="EMBL/GenBank/DDBJ databases">
        <authorList>
            <consortium name="Pathogen Informatics"/>
        </authorList>
    </citation>
    <scope>NUCLEOTIDE SEQUENCE [LARGE SCALE GENOMIC DNA]</scope>
</reference>
<reference evidence="3" key="1">
    <citation type="submission" date="2016-06" db="UniProtKB">
        <authorList>
            <consortium name="WormBaseParasite"/>
        </authorList>
    </citation>
    <scope>IDENTIFICATION</scope>
</reference>
<evidence type="ECO:0000313" key="3">
    <source>
        <dbReference type="WBParaSite" id="GPUH_0000851401-mRNA-1"/>
    </source>
</evidence>
<dbReference type="WBParaSite" id="GPUH_0000851401-mRNA-1">
    <property type="protein sequence ID" value="GPUH_0000851401-mRNA-1"/>
    <property type="gene ID" value="GPUH_0000851401"/>
</dbReference>
<protein>
    <submittedName>
        <fullName evidence="3">CNNM transmembrane domain-containing protein</fullName>
    </submittedName>
</protein>
<evidence type="ECO:0000313" key="1">
    <source>
        <dbReference type="EMBL" id="VDK63106.1"/>
    </source>
</evidence>
<gene>
    <name evidence="1" type="ORF">GPUH_LOCUS8505</name>
</gene>
<dbReference type="EMBL" id="UYRT01024995">
    <property type="protein sequence ID" value="VDK63106.1"/>
    <property type="molecule type" value="Genomic_DNA"/>
</dbReference>
<proteinExistence type="predicted"/>
<name>A0A183DIG3_9BILA</name>
<dbReference type="AlphaFoldDB" id="A0A183DIG3"/>
<organism evidence="3">
    <name type="scientific">Gongylonema pulchrum</name>
    <dbReference type="NCBI Taxonomy" id="637853"/>
    <lineage>
        <taxon>Eukaryota</taxon>
        <taxon>Metazoa</taxon>
        <taxon>Ecdysozoa</taxon>
        <taxon>Nematoda</taxon>
        <taxon>Chromadorea</taxon>
        <taxon>Rhabditida</taxon>
        <taxon>Spirurina</taxon>
        <taxon>Spiruromorpha</taxon>
        <taxon>Spiruroidea</taxon>
        <taxon>Gongylonematidae</taxon>
        <taxon>Gongylonema</taxon>
    </lineage>
</organism>
<sequence length="90" mass="10083">MDHRSRHLSGKRKDINNTIMQLFSQLNLNSNILSKVDRKRRAQLRMTITIAIQCVSTFFLDATPRAIGILGTLIPAISLGNTESLVTAFQ</sequence>